<name>A0AAP0LJD5_9ROSI</name>
<proteinExistence type="predicted"/>
<keyword evidence="5" id="KW-0812">Transmembrane</keyword>
<protein>
    <recommendedName>
        <fullName evidence="6">RING-CH-type domain-containing protein</fullName>
    </recommendedName>
</protein>
<comment type="caution">
    <text evidence="7">The sequence shown here is derived from an EMBL/GenBank/DDBJ whole genome shotgun (WGS) entry which is preliminary data.</text>
</comment>
<feature type="transmembrane region" description="Helical" evidence="5">
    <location>
        <begin position="149"/>
        <end position="167"/>
    </location>
</feature>
<dbReference type="Pfam" id="PF12906">
    <property type="entry name" value="RINGv"/>
    <property type="match status" value="1"/>
</dbReference>
<organism evidence="7 8">
    <name type="scientific">Citrus x changshan-huyou</name>
    <dbReference type="NCBI Taxonomy" id="2935761"/>
    <lineage>
        <taxon>Eukaryota</taxon>
        <taxon>Viridiplantae</taxon>
        <taxon>Streptophyta</taxon>
        <taxon>Embryophyta</taxon>
        <taxon>Tracheophyta</taxon>
        <taxon>Spermatophyta</taxon>
        <taxon>Magnoliopsida</taxon>
        <taxon>eudicotyledons</taxon>
        <taxon>Gunneridae</taxon>
        <taxon>Pentapetalae</taxon>
        <taxon>rosids</taxon>
        <taxon>malvids</taxon>
        <taxon>Sapindales</taxon>
        <taxon>Rutaceae</taxon>
        <taxon>Aurantioideae</taxon>
        <taxon>Citrus</taxon>
    </lineage>
</organism>
<dbReference type="InterPro" id="IPR013083">
    <property type="entry name" value="Znf_RING/FYVE/PHD"/>
</dbReference>
<evidence type="ECO:0000313" key="8">
    <source>
        <dbReference type="Proteomes" id="UP001428341"/>
    </source>
</evidence>
<dbReference type="PROSITE" id="PS51292">
    <property type="entry name" value="ZF_RING_CH"/>
    <property type="match status" value="1"/>
</dbReference>
<sequence length="173" mass="18718">MSSLQSPRDDVSVSSDLSGDIGAHGGSDSSSEVDLESGVLFVKLHLGDKAERDCRICHLGLEGNSQELMPPIELGCSCKGDLGYAHKQCAETWFKIRGNMTCEICGSTADNIAGEQANQSNSVAVEASSTSTAPVIFIETQNLWHGRRIMNFLLACMVFAFVISWLFHFKVLS</sequence>
<evidence type="ECO:0000256" key="2">
    <source>
        <dbReference type="ARBA" id="ARBA00022771"/>
    </source>
</evidence>
<gene>
    <name evidence="7" type="ORF">WN944_028189</name>
</gene>
<keyword evidence="2" id="KW-0863">Zinc-finger</keyword>
<keyword evidence="1" id="KW-0479">Metal-binding</keyword>
<dbReference type="Gene3D" id="3.30.40.10">
    <property type="entry name" value="Zinc/RING finger domain, C3HC4 (zinc finger)"/>
    <property type="match status" value="1"/>
</dbReference>
<dbReference type="AlphaFoldDB" id="A0AAP0LJD5"/>
<dbReference type="PANTHER" id="PTHR46214:SF18">
    <property type="entry name" value="RING-CH-TYPE DOMAIN-CONTAINING PROTEIN"/>
    <property type="match status" value="1"/>
</dbReference>
<dbReference type="PANTHER" id="PTHR46214">
    <property type="entry name" value="ZINC FINGER, RING-CH-TYPE"/>
    <property type="match status" value="1"/>
</dbReference>
<accession>A0AAP0LJD5</accession>
<evidence type="ECO:0000256" key="1">
    <source>
        <dbReference type="ARBA" id="ARBA00022723"/>
    </source>
</evidence>
<keyword evidence="8" id="KW-1185">Reference proteome</keyword>
<keyword evidence="5" id="KW-1133">Transmembrane helix</keyword>
<keyword evidence="3" id="KW-0862">Zinc</keyword>
<feature type="region of interest" description="Disordered" evidence="4">
    <location>
        <begin position="1"/>
        <end position="32"/>
    </location>
</feature>
<evidence type="ECO:0000256" key="4">
    <source>
        <dbReference type="SAM" id="MobiDB-lite"/>
    </source>
</evidence>
<reference evidence="7 8" key="1">
    <citation type="submission" date="2024-05" db="EMBL/GenBank/DDBJ databases">
        <title>Haplotype-resolved chromosome-level genome assembly of Huyou (Citrus changshanensis).</title>
        <authorList>
            <person name="Miao C."/>
            <person name="Chen W."/>
            <person name="Wu Y."/>
            <person name="Wang L."/>
            <person name="Zhao S."/>
            <person name="Grierson D."/>
            <person name="Xu C."/>
            <person name="Chen K."/>
        </authorList>
    </citation>
    <scope>NUCLEOTIDE SEQUENCE [LARGE SCALE GENOMIC DNA]</scope>
    <source>
        <strain evidence="7">01-14</strain>
        <tissue evidence="7">Leaf</tissue>
    </source>
</reference>
<dbReference type="Proteomes" id="UP001428341">
    <property type="component" value="Unassembled WGS sequence"/>
</dbReference>
<dbReference type="GO" id="GO:0008270">
    <property type="term" value="F:zinc ion binding"/>
    <property type="evidence" value="ECO:0007669"/>
    <property type="project" value="UniProtKB-KW"/>
</dbReference>
<evidence type="ECO:0000256" key="3">
    <source>
        <dbReference type="ARBA" id="ARBA00022833"/>
    </source>
</evidence>
<evidence type="ECO:0000259" key="6">
    <source>
        <dbReference type="PROSITE" id="PS51292"/>
    </source>
</evidence>
<dbReference type="SMART" id="SM00744">
    <property type="entry name" value="RINGv"/>
    <property type="match status" value="1"/>
</dbReference>
<dbReference type="EMBL" id="JBCGBO010000025">
    <property type="protein sequence ID" value="KAK9176176.1"/>
    <property type="molecule type" value="Genomic_DNA"/>
</dbReference>
<keyword evidence="5" id="KW-0472">Membrane</keyword>
<evidence type="ECO:0000256" key="5">
    <source>
        <dbReference type="SAM" id="Phobius"/>
    </source>
</evidence>
<feature type="domain" description="RING-CH-type" evidence="6">
    <location>
        <begin position="46"/>
        <end position="112"/>
    </location>
</feature>
<evidence type="ECO:0000313" key="7">
    <source>
        <dbReference type="EMBL" id="KAK9176176.1"/>
    </source>
</evidence>
<dbReference type="CDD" id="cd16495">
    <property type="entry name" value="RING_CH-C4HC3_MARCH"/>
    <property type="match status" value="1"/>
</dbReference>
<dbReference type="SUPFAM" id="SSF57850">
    <property type="entry name" value="RING/U-box"/>
    <property type="match status" value="1"/>
</dbReference>
<dbReference type="InterPro" id="IPR011016">
    <property type="entry name" value="Znf_RING-CH"/>
</dbReference>